<organism evidence="2 3">
    <name type="scientific">Sphingomonas glacialis</name>
    <dbReference type="NCBI Taxonomy" id="658225"/>
    <lineage>
        <taxon>Bacteria</taxon>
        <taxon>Pseudomonadati</taxon>
        <taxon>Pseudomonadota</taxon>
        <taxon>Alphaproteobacteria</taxon>
        <taxon>Sphingomonadales</taxon>
        <taxon>Sphingomonadaceae</taxon>
        <taxon>Sphingomonas</taxon>
    </lineage>
</organism>
<accession>A0A502FYR9</accession>
<evidence type="ECO:0000313" key="2">
    <source>
        <dbReference type="EMBL" id="TPG54053.1"/>
    </source>
</evidence>
<feature type="transmembrane region" description="Helical" evidence="1">
    <location>
        <begin position="448"/>
        <end position="470"/>
    </location>
</feature>
<dbReference type="Proteomes" id="UP000319931">
    <property type="component" value="Unassembled WGS sequence"/>
</dbReference>
<sequence>MTRATEPPAPPPRTDLVAAARIGGATLLLLAGSLALFWPGVATYDGIAQFGQALAGQFEDWHPPIMARLWQVLHGLFGGEAGPMLALQMTLYWTGFGLLAATLARLGRRHAAVSVLGVSVLPLFLGWQSVVLKDTQMLGAMLAAAGIIAWWRLRGVRLPVSALLAVGVLLAYATLVRSNAVFATVPLVVILFGPARWWARALLTLGGVVAVLGLSQAINHGVLGAGASGVERTEAFYDLSAIAAQDPAHPVGLTPGEARTVVARNCVKPFFWDPLGTPDRCGPTLERLHGLSAGPLYRLLAEAIVRHPLAYAGHRLAHLNSTERWIVPAGWPSAIPPGVTEANPVGLRSPGPAVPRWQMLARWNAESPLGWPIAWLTLALAALVVAVRRPQAPLRDFALALLASAIVLEASFSVLSIASDLRYHLWPMAATALATIVLWSEARWSRQAVLGTGVALALVILPGGVARLRLPAPPTSYAAMLR</sequence>
<reference evidence="2 3" key="1">
    <citation type="journal article" date="2019" name="Environ. Microbiol.">
        <title>Species interactions and distinct microbial communities in high Arctic permafrost affected cryosols are associated with the CH4 and CO2 gas fluxes.</title>
        <authorList>
            <person name="Altshuler I."/>
            <person name="Hamel J."/>
            <person name="Turney S."/>
            <person name="Magnuson E."/>
            <person name="Levesque R."/>
            <person name="Greer C."/>
            <person name="Whyte L.G."/>
        </authorList>
    </citation>
    <scope>NUCLEOTIDE SEQUENCE [LARGE SCALE GENOMIC DNA]</scope>
    <source>
        <strain evidence="2 3">E6.1</strain>
    </source>
</reference>
<dbReference type="EMBL" id="RCZC01000002">
    <property type="protein sequence ID" value="TPG54053.1"/>
    <property type="molecule type" value="Genomic_DNA"/>
</dbReference>
<feature type="transmembrane region" description="Helical" evidence="1">
    <location>
        <begin position="136"/>
        <end position="153"/>
    </location>
</feature>
<feature type="transmembrane region" description="Helical" evidence="1">
    <location>
        <begin position="369"/>
        <end position="387"/>
    </location>
</feature>
<evidence type="ECO:0008006" key="4">
    <source>
        <dbReference type="Google" id="ProtNLM"/>
    </source>
</evidence>
<keyword evidence="1" id="KW-0472">Membrane</keyword>
<dbReference type="AlphaFoldDB" id="A0A502FYR9"/>
<evidence type="ECO:0000313" key="3">
    <source>
        <dbReference type="Proteomes" id="UP000319931"/>
    </source>
</evidence>
<feature type="transmembrane region" description="Helical" evidence="1">
    <location>
        <begin position="16"/>
        <end position="38"/>
    </location>
</feature>
<keyword evidence="1" id="KW-1133">Transmembrane helix</keyword>
<feature type="transmembrane region" description="Helical" evidence="1">
    <location>
        <begin position="85"/>
        <end position="104"/>
    </location>
</feature>
<feature type="transmembrane region" description="Helical" evidence="1">
    <location>
        <begin position="160"/>
        <end position="191"/>
    </location>
</feature>
<gene>
    <name evidence="2" type="ORF">EAH76_04940</name>
</gene>
<name>A0A502FYR9_9SPHN</name>
<dbReference type="OrthoDB" id="7957736at2"/>
<feature type="transmembrane region" description="Helical" evidence="1">
    <location>
        <begin position="111"/>
        <end position="130"/>
    </location>
</feature>
<feature type="transmembrane region" description="Helical" evidence="1">
    <location>
        <begin position="399"/>
        <end position="418"/>
    </location>
</feature>
<keyword evidence="1" id="KW-0812">Transmembrane</keyword>
<proteinExistence type="predicted"/>
<comment type="caution">
    <text evidence="2">The sequence shown here is derived from an EMBL/GenBank/DDBJ whole genome shotgun (WGS) entry which is preliminary data.</text>
</comment>
<keyword evidence="3" id="KW-1185">Reference proteome</keyword>
<protein>
    <recommendedName>
        <fullName evidence="4">Glycosyltransferase RgtA/B/C/D-like domain-containing protein</fullName>
    </recommendedName>
</protein>
<feature type="transmembrane region" description="Helical" evidence="1">
    <location>
        <begin position="197"/>
        <end position="214"/>
    </location>
</feature>
<evidence type="ECO:0000256" key="1">
    <source>
        <dbReference type="SAM" id="Phobius"/>
    </source>
</evidence>